<dbReference type="STRING" id="1470563.SAMN05444000_11580"/>
<evidence type="ECO:0000313" key="2">
    <source>
        <dbReference type="Proteomes" id="UP000183982"/>
    </source>
</evidence>
<proteinExistence type="predicted"/>
<sequence length="44" mass="5316">MRPVALMRRAIYAFTNLNDYELETRNLLARDLTAEEYLWIIRLS</sequence>
<dbReference type="AlphaFoldDB" id="A0A1M6N8U7"/>
<reference evidence="2" key="1">
    <citation type="submission" date="2016-11" db="EMBL/GenBank/DDBJ databases">
        <authorList>
            <person name="Varghese N."/>
            <person name="Submissions S."/>
        </authorList>
    </citation>
    <scope>NUCLEOTIDE SEQUENCE [LARGE SCALE GENOMIC DNA]</scope>
    <source>
        <strain evidence="2">DSM 100564</strain>
    </source>
</reference>
<accession>A0A1M6N8U7</accession>
<name>A0A1M6N8U7_9RHOB</name>
<dbReference type="EMBL" id="FQZQ01000015">
    <property type="protein sequence ID" value="SHJ92057.1"/>
    <property type="molecule type" value="Genomic_DNA"/>
</dbReference>
<organism evidence="1 2">
    <name type="scientific">Shimia gijangensis</name>
    <dbReference type="NCBI Taxonomy" id="1470563"/>
    <lineage>
        <taxon>Bacteria</taxon>
        <taxon>Pseudomonadati</taxon>
        <taxon>Pseudomonadota</taxon>
        <taxon>Alphaproteobacteria</taxon>
        <taxon>Rhodobacterales</taxon>
        <taxon>Roseobacteraceae</taxon>
    </lineage>
</organism>
<protein>
    <submittedName>
        <fullName evidence="1">Uncharacterized protein</fullName>
    </submittedName>
</protein>
<keyword evidence="2" id="KW-1185">Reference proteome</keyword>
<gene>
    <name evidence="1" type="ORF">SAMN05444000_11580</name>
</gene>
<dbReference type="Proteomes" id="UP000183982">
    <property type="component" value="Unassembled WGS sequence"/>
</dbReference>
<evidence type="ECO:0000313" key="1">
    <source>
        <dbReference type="EMBL" id="SHJ92057.1"/>
    </source>
</evidence>